<organism evidence="2 3">
    <name type="scientific">Camellia sinensis</name>
    <name type="common">Tea plant</name>
    <name type="synonym">Thea sinensis</name>
    <dbReference type="NCBI Taxonomy" id="4442"/>
    <lineage>
        <taxon>Eukaryota</taxon>
        <taxon>Viridiplantae</taxon>
        <taxon>Streptophyta</taxon>
        <taxon>Embryophyta</taxon>
        <taxon>Tracheophyta</taxon>
        <taxon>Spermatophyta</taxon>
        <taxon>Magnoliopsida</taxon>
        <taxon>eudicotyledons</taxon>
        <taxon>Gunneridae</taxon>
        <taxon>Pentapetalae</taxon>
        <taxon>asterids</taxon>
        <taxon>Ericales</taxon>
        <taxon>Theaceae</taxon>
        <taxon>Camellia</taxon>
    </lineage>
</organism>
<evidence type="ECO:0000313" key="2">
    <source>
        <dbReference type="EMBL" id="KAF5930375.1"/>
    </source>
</evidence>
<keyword evidence="3" id="KW-1185">Reference proteome</keyword>
<reference evidence="2 3" key="2">
    <citation type="submission" date="2020-07" db="EMBL/GenBank/DDBJ databases">
        <title>Genome assembly of wild tea tree DASZ reveals pedigree and selection history of tea varieties.</title>
        <authorList>
            <person name="Zhang W."/>
        </authorList>
    </citation>
    <scope>NUCLEOTIDE SEQUENCE [LARGE SCALE GENOMIC DNA]</scope>
    <source>
        <strain evidence="3">cv. G240</strain>
        <tissue evidence="2">Leaf</tissue>
    </source>
</reference>
<dbReference type="InterPro" id="IPR045040">
    <property type="entry name" value="PORR_fam"/>
</dbReference>
<gene>
    <name evidence="2" type="ORF">HYC85_031248</name>
</gene>
<dbReference type="PANTHER" id="PTHR31476">
    <property type="entry name" value="PROTEIN WHAT'S THIS FACTOR 1 HOMOLOG, CHLOROPLASTIC"/>
    <property type="match status" value="1"/>
</dbReference>
<feature type="domain" description="PORR" evidence="1">
    <location>
        <begin position="195"/>
        <end position="524"/>
    </location>
</feature>
<dbReference type="InterPro" id="IPR021099">
    <property type="entry name" value="PORR_domain"/>
</dbReference>
<dbReference type="PANTHER" id="PTHR31476:SF3">
    <property type="entry name" value="UBIQUITIN CARBOXYL-TERMINAL HYDROLASE FAMILY PROTEIN"/>
    <property type="match status" value="1"/>
</dbReference>
<name>A0A7J7FQA5_CAMSI</name>
<protein>
    <recommendedName>
        <fullName evidence="1">PORR domain-containing protein</fullName>
    </recommendedName>
</protein>
<reference evidence="3" key="1">
    <citation type="journal article" date="2020" name="Nat. Commun.">
        <title>Genome assembly of wild tea tree DASZ reveals pedigree and selection history of tea varieties.</title>
        <authorList>
            <person name="Zhang W."/>
            <person name="Zhang Y."/>
            <person name="Qiu H."/>
            <person name="Guo Y."/>
            <person name="Wan H."/>
            <person name="Zhang X."/>
            <person name="Scossa F."/>
            <person name="Alseekh S."/>
            <person name="Zhang Q."/>
            <person name="Wang P."/>
            <person name="Xu L."/>
            <person name="Schmidt M.H."/>
            <person name="Jia X."/>
            <person name="Li D."/>
            <person name="Zhu A."/>
            <person name="Guo F."/>
            <person name="Chen W."/>
            <person name="Ni D."/>
            <person name="Usadel B."/>
            <person name="Fernie A.R."/>
            <person name="Wen W."/>
        </authorList>
    </citation>
    <scope>NUCLEOTIDE SEQUENCE [LARGE SCALE GENOMIC DNA]</scope>
    <source>
        <strain evidence="3">cv. G240</strain>
    </source>
</reference>
<evidence type="ECO:0000313" key="3">
    <source>
        <dbReference type="Proteomes" id="UP000593564"/>
    </source>
</evidence>
<dbReference type="EMBL" id="JACBKZ010000015">
    <property type="protein sequence ID" value="KAF5930375.1"/>
    <property type="molecule type" value="Genomic_DNA"/>
</dbReference>
<sequence length="553" mass="63611">MGDLRGYSNAKGRRHLRGLELSLPMPRQRINATFDPIDATLGLLANVMNARETKSVSPSSAEDKYRRLEIKPQIKYGPKRWGCPFKATWNDWRSMGQSLGKVGQQWAEAGPTRQGIKKASAAARFTTASTLAEVRAEKASAAANTPATTALAEAQTGVAVPNTPVATTFAEAQKRFRVLSQFISSVSSLKVAWRKDIKLDQAIENDKQWRLCARVVKEVLNEQGQVIPLRYLEKRRPRLRLPITIKTFLARNPGLFDTYLDRIRPKSEPVPFIRASDRLQRFLEEEKRIRTENEPLIVAKLCKLLMMSKNNVVSAEKLVHVKREFGFPNDFMVSLVPKYPEYFRLVEHPGEEKSFLELVSWDSKFAKSAIEQRADEESRLTGIRIRPSFYVKLPPGFFLRKEMREWVRDWMELPYISPYDNASQLDPSSREMEKRTVGVFHELLSLSLFKRIPVPILGKFNEEYRFSNAFSSVFTRHSGIFYMSLKGGIKTAVLREAYKDDELIDRDPILEITDKFVELLDEGRRERVEQLRLQREAVHKDIEMMAMGNSERH</sequence>
<accession>A0A7J7FQA5</accession>
<dbReference type="Pfam" id="PF11955">
    <property type="entry name" value="PORR"/>
    <property type="match status" value="1"/>
</dbReference>
<evidence type="ECO:0000259" key="1">
    <source>
        <dbReference type="Pfam" id="PF11955"/>
    </source>
</evidence>
<dbReference type="AlphaFoldDB" id="A0A7J7FQA5"/>
<dbReference type="GO" id="GO:0003723">
    <property type="term" value="F:RNA binding"/>
    <property type="evidence" value="ECO:0007669"/>
    <property type="project" value="InterPro"/>
</dbReference>
<comment type="caution">
    <text evidence="2">The sequence shown here is derived from an EMBL/GenBank/DDBJ whole genome shotgun (WGS) entry which is preliminary data.</text>
</comment>
<proteinExistence type="predicted"/>
<dbReference type="Proteomes" id="UP000593564">
    <property type="component" value="Unassembled WGS sequence"/>
</dbReference>